<evidence type="ECO:0000256" key="5">
    <source>
        <dbReference type="ARBA" id="ARBA00023136"/>
    </source>
</evidence>
<evidence type="ECO:0000256" key="4">
    <source>
        <dbReference type="ARBA" id="ARBA00022618"/>
    </source>
</evidence>
<dbReference type="PANTHER" id="PTHR31083">
    <property type="entry name" value="UPSTREAM OF FLC PROTEIN (DUF966)"/>
    <property type="match status" value="1"/>
</dbReference>
<feature type="region of interest" description="Disordered" evidence="8">
    <location>
        <begin position="639"/>
        <end position="661"/>
    </location>
</feature>
<evidence type="ECO:0000256" key="8">
    <source>
        <dbReference type="SAM" id="MobiDB-lite"/>
    </source>
</evidence>
<evidence type="ECO:0000256" key="7">
    <source>
        <dbReference type="ARBA" id="ARBA00024211"/>
    </source>
</evidence>
<keyword evidence="3" id="KW-1003">Cell membrane</keyword>
<keyword evidence="6" id="KW-0131">Cell cycle</keyword>
<keyword evidence="5" id="KW-0472">Membrane</keyword>
<evidence type="ECO:0000313" key="11">
    <source>
        <dbReference type="Proteomes" id="UP000825935"/>
    </source>
</evidence>
<organism evidence="10 11">
    <name type="scientific">Ceratopteris richardii</name>
    <name type="common">Triangle waterfern</name>
    <dbReference type="NCBI Taxonomy" id="49495"/>
    <lineage>
        <taxon>Eukaryota</taxon>
        <taxon>Viridiplantae</taxon>
        <taxon>Streptophyta</taxon>
        <taxon>Embryophyta</taxon>
        <taxon>Tracheophyta</taxon>
        <taxon>Polypodiopsida</taxon>
        <taxon>Polypodiidae</taxon>
        <taxon>Polypodiales</taxon>
        <taxon>Pteridineae</taxon>
        <taxon>Pteridaceae</taxon>
        <taxon>Parkerioideae</taxon>
        <taxon>Ceratopteris</taxon>
    </lineage>
</organism>
<dbReference type="PANTHER" id="PTHR31083:SF6">
    <property type="entry name" value="PROTEIN SOSEKI 3"/>
    <property type="match status" value="1"/>
</dbReference>
<comment type="similarity">
    <text evidence="7">Belongs to the SOSEKI family.</text>
</comment>
<evidence type="ECO:0000256" key="2">
    <source>
        <dbReference type="ARBA" id="ARBA00022473"/>
    </source>
</evidence>
<gene>
    <name evidence="10" type="ORF">KP509_16G067700</name>
</gene>
<evidence type="ECO:0000313" key="10">
    <source>
        <dbReference type="EMBL" id="KAH7388283.1"/>
    </source>
</evidence>
<accession>A0A8T2T2X0</accession>
<reference evidence="10" key="1">
    <citation type="submission" date="2021-08" db="EMBL/GenBank/DDBJ databases">
        <title>WGS assembly of Ceratopteris richardii.</title>
        <authorList>
            <person name="Marchant D.B."/>
            <person name="Chen G."/>
            <person name="Jenkins J."/>
            <person name="Shu S."/>
            <person name="Leebens-Mack J."/>
            <person name="Grimwood J."/>
            <person name="Schmutz J."/>
            <person name="Soltis P."/>
            <person name="Soltis D."/>
            <person name="Chen Z.-H."/>
        </authorList>
    </citation>
    <scope>NUCLEOTIDE SEQUENCE</scope>
    <source>
        <strain evidence="10">Whitten #5841</strain>
        <tissue evidence="10">Leaf</tissue>
    </source>
</reference>
<evidence type="ECO:0000256" key="3">
    <source>
        <dbReference type="ARBA" id="ARBA00022475"/>
    </source>
</evidence>
<evidence type="ECO:0000256" key="6">
    <source>
        <dbReference type="ARBA" id="ARBA00023306"/>
    </source>
</evidence>
<keyword evidence="2" id="KW-0217">Developmental protein</keyword>
<comment type="subcellular location">
    <subcellularLocation>
        <location evidence="1">Cell membrane</location>
        <topology evidence="1">Peripheral membrane protein</topology>
        <orientation evidence="1">Cytoplasmic side</orientation>
    </subcellularLocation>
</comment>
<name>A0A8T2T2X0_CERRI</name>
<protein>
    <recommendedName>
        <fullName evidence="9">SOSEKI DIX-like domain-containing protein</fullName>
    </recommendedName>
</protein>
<proteinExistence type="inferred from homology"/>
<keyword evidence="4" id="KW-0132">Cell division</keyword>
<feature type="domain" description="SOSEKI DIX-like" evidence="9">
    <location>
        <begin position="26"/>
        <end position="114"/>
    </location>
</feature>
<dbReference type="EMBL" id="CM035421">
    <property type="protein sequence ID" value="KAH7388283.1"/>
    <property type="molecule type" value="Genomic_DNA"/>
</dbReference>
<sequence>MDRTPPCSIQNSSYQANRAAASKKAQVVYYLSYRGGLLEQPHLLEVTVPASRELCLKDVKARLANLRGLTMACSFSWSYKRNYKESFVWQDLESDTDPILPTYYGSEYVIKGCRIESPPDVPASSFRMVSNLRQSTCSTPNPQEESLRTAQILKSTNLSDMCELSKDNRDGSPYDGAKLHDFEGRVGFNLGVIEGLESLRLSQGIDLHYDYAESQASASLTAHHQNAMEGVKKAAKNCKANKECCVFKHYKKDPILDAEQYGSPVFSVLKKLGGDSSYLNYHLGADAATQTCEDDDCCCGDTGHKNQTSLCFSDLPHRQRVSSTSVGEASSLDCEVSLHSAMLDLCREEILQPLYSTSSSTCTSTHSASSSSITSSSVDAHQNCITGKPCCSAEDQKLEKLLTSTPRVQLGKEALLNDEDTSAAYFAANGNDQGHNTCGMSAGFKGTSMQTTEFAKGIKPNFSSPTVKSQVMGLSSNSSKFLHLISCGRGLEIINPSDSHIQRSSSMNSICHTDSAPVLGTQSASLLINKHNGFSCLDVFSPDRNAQNERISMNAESWLPIAGSDALMSLNSDEAGSLRANLVEDCNDNIKRPWHWRGLFHFYSRNRNVKPKNISLNSAANAADVFKYSVGSENLATGSSTGGYKVEGSSHEHGLTRSKSARCPTSLHQQLTECSYGRDPSRAVTNGWGISKYLSGVKRSESQRLSTSSCTSSRQGYEEADSYLAWRNSFPVYGSDMSHVKEERTARSKNWLRHMYRT</sequence>
<dbReference type="Pfam" id="PF06136">
    <property type="entry name" value="SOK"/>
    <property type="match status" value="1"/>
</dbReference>
<dbReference type="GO" id="GO:0051301">
    <property type="term" value="P:cell division"/>
    <property type="evidence" value="ECO:0007669"/>
    <property type="project" value="UniProtKB-KW"/>
</dbReference>
<comment type="caution">
    <text evidence="10">The sequence shown here is derived from an EMBL/GenBank/DDBJ whole genome shotgun (WGS) entry which is preliminary data.</text>
</comment>
<dbReference type="AlphaFoldDB" id="A0A8T2T2X0"/>
<dbReference type="InterPro" id="IPR010369">
    <property type="entry name" value="SOK"/>
</dbReference>
<evidence type="ECO:0000259" key="9">
    <source>
        <dbReference type="Pfam" id="PF06136"/>
    </source>
</evidence>
<dbReference type="Proteomes" id="UP000825935">
    <property type="component" value="Chromosome 16"/>
</dbReference>
<dbReference type="OrthoDB" id="1280899at2759"/>
<keyword evidence="11" id="KW-1185">Reference proteome</keyword>
<evidence type="ECO:0000256" key="1">
    <source>
        <dbReference type="ARBA" id="ARBA00004413"/>
    </source>
</evidence>
<dbReference type="InterPro" id="IPR048351">
    <property type="entry name" value="SOK_DIX"/>
</dbReference>
<dbReference type="GO" id="GO:0005886">
    <property type="term" value="C:plasma membrane"/>
    <property type="evidence" value="ECO:0007669"/>
    <property type="project" value="UniProtKB-SubCell"/>
</dbReference>
<dbReference type="GO" id="GO:0051258">
    <property type="term" value="P:protein polymerization"/>
    <property type="evidence" value="ECO:0007669"/>
    <property type="project" value="UniProtKB-ARBA"/>
</dbReference>